<evidence type="ECO:0000313" key="10">
    <source>
        <dbReference type="EMBL" id="MBB6635620.1"/>
    </source>
</evidence>
<dbReference type="Pfam" id="PF02608">
    <property type="entry name" value="Bmp"/>
    <property type="match status" value="1"/>
</dbReference>
<evidence type="ECO:0000256" key="2">
    <source>
        <dbReference type="ARBA" id="ARBA00008610"/>
    </source>
</evidence>
<dbReference type="GO" id="GO:0005886">
    <property type="term" value="C:plasma membrane"/>
    <property type="evidence" value="ECO:0007669"/>
    <property type="project" value="UniProtKB-SubCell"/>
</dbReference>
<keyword evidence="4 8" id="KW-0732">Signal</keyword>
<keyword evidence="6" id="KW-0449">Lipoprotein</keyword>
<dbReference type="SUPFAM" id="SSF53822">
    <property type="entry name" value="Periplasmic binding protein-like I"/>
    <property type="match status" value="1"/>
</dbReference>
<reference evidence="10 11" key="1">
    <citation type="submission" date="2020-08" db="EMBL/GenBank/DDBJ databases">
        <title>Cohnella phylogeny.</title>
        <authorList>
            <person name="Dunlap C."/>
        </authorList>
    </citation>
    <scope>NUCLEOTIDE SEQUENCE [LARGE SCALE GENOMIC DNA]</scope>
    <source>
        <strain evidence="10 11">DSM 25241</strain>
    </source>
</reference>
<feature type="signal peptide" evidence="8">
    <location>
        <begin position="1"/>
        <end position="20"/>
    </location>
</feature>
<evidence type="ECO:0000256" key="6">
    <source>
        <dbReference type="ARBA" id="ARBA00023288"/>
    </source>
</evidence>
<dbReference type="Proteomes" id="UP000535838">
    <property type="component" value="Unassembled WGS sequence"/>
</dbReference>
<dbReference type="PROSITE" id="PS51257">
    <property type="entry name" value="PROKAR_LIPOPROTEIN"/>
    <property type="match status" value="1"/>
</dbReference>
<comment type="caution">
    <text evidence="10">The sequence shown here is derived from an EMBL/GenBank/DDBJ whole genome shotgun (WGS) entry which is preliminary data.</text>
</comment>
<evidence type="ECO:0000259" key="9">
    <source>
        <dbReference type="Pfam" id="PF02608"/>
    </source>
</evidence>
<proteinExistence type="inferred from homology"/>
<comment type="similarity">
    <text evidence="2">Belongs to the BMP lipoprotein family.</text>
</comment>
<keyword evidence="11" id="KW-1185">Reference proteome</keyword>
<feature type="domain" description="ABC transporter substrate-binding protein PnrA-like" evidence="9">
    <location>
        <begin position="74"/>
        <end position="369"/>
    </location>
</feature>
<accession>A0A841T0L4</accession>
<dbReference type="AlphaFoldDB" id="A0A841T0L4"/>
<feature type="compositionally biased region" description="Low complexity" evidence="7">
    <location>
        <begin position="28"/>
        <end position="64"/>
    </location>
</feature>
<protein>
    <submittedName>
        <fullName evidence="10">BMP family ABC transporter substrate-binding protein</fullName>
    </submittedName>
</protein>
<evidence type="ECO:0000256" key="3">
    <source>
        <dbReference type="ARBA" id="ARBA00022475"/>
    </source>
</evidence>
<dbReference type="InterPro" id="IPR050957">
    <property type="entry name" value="BMP_lipoprotein"/>
</dbReference>
<gene>
    <name evidence="10" type="ORF">H7B67_15980</name>
</gene>
<sequence length="370" mass="38435">MKKKSLKSAGLILSVVTSLGLVLSGCGNNGSNNNGAASPSASAPASESASASPSASPSDSGSAGTVDGKGKKIGMVTDTGGVNDKSFNQQAWEALQKVAADTGAEEKYLESKKDADYQPNLNQFVKDGYELTWGIGFLFDEAMKTVAEQNPDAKLALIDSTVDMPNVQSVLFKEHEGSYLVGVVAGLMTETNKIGFVGGMELPVIKKFEAGFKAGVAAVNPDAVVTSNYVGDFSKPDLGKLAAATLYDGGADIVFHAAGGSGNGVFTEAKDRQSAGQKVWVIGVDKDQALEFGNEITLTSMMKKVDEAVYKVTADTLAGNFQGGTTTELGLAEGGVGLPNENPNVPQDVLDKVEEYKQKIISGEITVPTE</sequence>
<evidence type="ECO:0000256" key="1">
    <source>
        <dbReference type="ARBA" id="ARBA00004193"/>
    </source>
</evidence>
<dbReference type="Gene3D" id="3.40.50.2300">
    <property type="match status" value="2"/>
</dbReference>
<dbReference type="PANTHER" id="PTHR34296:SF2">
    <property type="entry name" value="ABC TRANSPORTER GUANOSINE-BINDING PROTEIN NUPN"/>
    <property type="match status" value="1"/>
</dbReference>
<organism evidence="10 11">
    <name type="scientific">Cohnella thailandensis</name>
    <dbReference type="NCBI Taxonomy" id="557557"/>
    <lineage>
        <taxon>Bacteria</taxon>
        <taxon>Bacillati</taxon>
        <taxon>Bacillota</taxon>
        <taxon>Bacilli</taxon>
        <taxon>Bacillales</taxon>
        <taxon>Paenibacillaceae</taxon>
        <taxon>Cohnella</taxon>
    </lineage>
</organism>
<feature type="region of interest" description="Disordered" evidence="7">
    <location>
        <begin position="28"/>
        <end position="77"/>
    </location>
</feature>
<comment type="subcellular location">
    <subcellularLocation>
        <location evidence="1">Cell membrane</location>
        <topology evidence="1">Lipid-anchor</topology>
    </subcellularLocation>
</comment>
<dbReference type="InterPro" id="IPR028082">
    <property type="entry name" value="Peripla_BP_I"/>
</dbReference>
<feature type="chain" id="PRO_5039327718" evidence="8">
    <location>
        <begin position="21"/>
        <end position="370"/>
    </location>
</feature>
<keyword evidence="3" id="KW-1003">Cell membrane</keyword>
<name>A0A841T0L4_9BACL</name>
<evidence type="ECO:0000256" key="5">
    <source>
        <dbReference type="ARBA" id="ARBA00023136"/>
    </source>
</evidence>
<dbReference type="CDD" id="cd06354">
    <property type="entry name" value="PBP1_PrnA-like"/>
    <property type="match status" value="1"/>
</dbReference>
<evidence type="ECO:0000313" key="11">
    <source>
        <dbReference type="Proteomes" id="UP000535838"/>
    </source>
</evidence>
<keyword evidence="5" id="KW-0472">Membrane</keyword>
<dbReference type="RefSeq" id="WP_185120833.1">
    <property type="nucleotide sequence ID" value="NZ_JACJVQ010000013.1"/>
</dbReference>
<evidence type="ECO:0000256" key="4">
    <source>
        <dbReference type="ARBA" id="ARBA00022729"/>
    </source>
</evidence>
<dbReference type="InterPro" id="IPR003760">
    <property type="entry name" value="PnrA-like"/>
</dbReference>
<evidence type="ECO:0000256" key="7">
    <source>
        <dbReference type="SAM" id="MobiDB-lite"/>
    </source>
</evidence>
<evidence type="ECO:0000256" key="8">
    <source>
        <dbReference type="SAM" id="SignalP"/>
    </source>
</evidence>
<dbReference type="PANTHER" id="PTHR34296">
    <property type="entry name" value="TRANSCRIPTIONAL ACTIVATOR PROTEIN MED"/>
    <property type="match status" value="1"/>
</dbReference>
<dbReference type="EMBL" id="JACJVQ010000013">
    <property type="protein sequence ID" value="MBB6635620.1"/>
    <property type="molecule type" value="Genomic_DNA"/>
</dbReference>